<keyword evidence="3" id="KW-1185">Reference proteome</keyword>
<evidence type="ECO:0000313" key="3">
    <source>
        <dbReference type="Proteomes" id="UP001470230"/>
    </source>
</evidence>
<accession>A0ABR2IPX1</accession>
<proteinExistence type="predicted"/>
<dbReference type="Pfam" id="PF02136">
    <property type="entry name" value="NTF2"/>
    <property type="match status" value="1"/>
</dbReference>
<feature type="domain" description="Nuclear transport factor 2" evidence="1">
    <location>
        <begin position="11"/>
        <end position="63"/>
    </location>
</feature>
<comment type="caution">
    <text evidence="2">The sequence shown here is derived from an EMBL/GenBank/DDBJ whole genome shotgun (WGS) entry which is preliminary data.</text>
</comment>
<evidence type="ECO:0000313" key="2">
    <source>
        <dbReference type="EMBL" id="KAK8866491.1"/>
    </source>
</evidence>
<name>A0ABR2IPX1_9EUKA</name>
<dbReference type="SUPFAM" id="SSF54427">
    <property type="entry name" value="NTF2-like"/>
    <property type="match status" value="1"/>
</dbReference>
<dbReference type="Proteomes" id="UP001470230">
    <property type="component" value="Unassembled WGS sequence"/>
</dbReference>
<dbReference type="InterPro" id="IPR002075">
    <property type="entry name" value="NTF2_dom"/>
</dbReference>
<gene>
    <name evidence="2" type="ORF">M9Y10_009455</name>
</gene>
<reference evidence="2 3" key="1">
    <citation type="submission" date="2024-04" db="EMBL/GenBank/DDBJ databases">
        <title>Tritrichomonas musculus Genome.</title>
        <authorList>
            <person name="Alves-Ferreira E."/>
            <person name="Grigg M."/>
            <person name="Lorenzi H."/>
            <person name="Galac M."/>
        </authorList>
    </citation>
    <scope>NUCLEOTIDE SEQUENCE [LARGE SCALE GENOMIC DNA]</scope>
    <source>
        <strain evidence="2 3">EAF2021</strain>
    </source>
</reference>
<organism evidence="2 3">
    <name type="scientific">Tritrichomonas musculus</name>
    <dbReference type="NCBI Taxonomy" id="1915356"/>
    <lineage>
        <taxon>Eukaryota</taxon>
        <taxon>Metamonada</taxon>
        <taxon>Parabasalia</taxon>
        <taxon>Tritrichomonadida</taxon>
        <taxon>Tritrichomonadidae</taxon>
        <taxon>Tritrichomonas</taxon>
    </lineage>
</organism>
<sequence>MNASVFYQDITNEFVHHYIELMKEDPKKTEPMYDSNVKLVVGKDIIQGHDEVCKKIQSMGKFELSGMGNEFCGQPYGQNGDVIITVRVKANLHEYASTFVLHEIESQRHRFAVILQIIHPLS</sequence>
<dbReference type="EMBL" id="JAPFFF010000015">
    <property type="protein sequence ID" value="KAK8866491.1"/>
    <property type="molecule type" value="Genomic_DNA"/>
</dbReference>
<protein>
    <recommendedName>
        <fullName evidence="1">Nuclear transport factor 2 domain-containing protein</fullName>
    </recommendedName>
</protein>
<dbReference type="InterPro" id="IPR032710">
    <property type="entry name" value="NTF2-like_dom_sf"/>
</dbReference>
<dbReference type="Gene3D" id="3.10.450.50">
    <property type="match status" value="1"/>
</dbReference>
<evidence type="ECO:0000259" key="1">
    <source>
        <dbReference type="Pfam" id="PF02136"/>
    </source>
</evidence>